<protein>
    <submittedName>
        <fullName evidence="3">AIPR protein</fullName>
    </submittedName>
</protein>
<dbReference type="Proteomes" id="UP000184097">
    <property type="component" value="Unassembled WGS sequence"/>
</dbReference>
<dbReference type="AlphaFoldDB" id="A0A1M7T1R2"/>
<feature type="domain" description="Abortive phage infection protein C-terminal" evidence="1">
    <location>
        <begin position="268"/>
        <end position="597"/>
    </location>
</feature>
<dbReference type="Pfam" id="PF22879">
    <property type="entry name" value="AIPR_N"/>
    <property type="match status" value="1"/>
</dbReference>
<dbReference type="InterPro" id="IPR018891">
    <property type="entry name" value="AIPR_C"/>
</dbReference>
<sequence>MNVENYRELVHEDIELAAKASESSLQDEFLLYATGVLANGEEFDDFTECHYEGVTRRNGRMAIDGYSKDETDGSICLFIADYHGPDDDDSIMSEDINAMFKKLRLFVEEATKHEIYYDMQGSDAAIDLARDLYYDSETITKYRFYLLTDAYNKQRSKTIKDDKIGEKTVELNVWDISRLFDLVCSKAQKESVEINLSDLGYKGIPCVKAVEYENVEADIELPVKYDSELENEEDDGTPENIVSYASYLAVVPGQVLNDLYLEYGSKLLEGNVRSFLSVRGKVNKSIQSTIKNYPEMFFAYNNGIAATATDIDTEMTPEGLIITRIKDLQIVNGGQTTASIANTLLTARKNENVDLSRLFVPMKISVLEHSMAEKIIPKISEYSNSQNKVDASDFFSNHPFHIRMEEYSRKTPIPSNGGNQFQQYWFYERTRGQYNQGKMKFGAKSSQLKKYTDRYPEKMVITMLDLAKYMELYECAPDVVSKGKQKMLQQFAEEIKSSWQKNNDEFNAFYYKRVVALAIMYKCTDQIIKETEWYKEKRSYKANVIAYTLSLIFYNIHHNRKGYEIDFDKIWNMQDIYEELEDQIKVLTKEVYDFITGPRETENVTEWCKKEACWSRAKAKVWTFNDPFLYTLVSKSEMENEVNEEKATRKIANEVDSLKEILARGSDYWKQMMEWGDNRGLLSEKEISILKMVINMNYTGRIPTDKQAKVVMSAKKRMIQEGMPLQF</sequence>
<evidence type="ECO:0000313" key="3">
    <source>
        <dbReference type="EMBL" id="SHN64648.1"/>
    </source>
</evidence>
<dbReference type="InterPro" id="IPR055101">
    <property type="entry name" value="AIPR_N"/>
</dbReference>
<dbReference type="Pfam" id="PF10592">
    <property type="entry name" value="AIPR"/>
    <property type="match status" value="1"/>
</dbReference>
<feature type="domain" description="Abortive infection phage resistance protein N-terminal" evidence="2">
    <location>
        <begin position="33"/>
        <end position="180"/>
    </location>
</feature>
<organism evidence="3 4">
    <name type="scientific">Butyrivibrio hungatei DSM 14810</name>
    <dbReference type="NCBI Taxonomy" id="1121132"/>
    <lineage>
        <taxon>Bacteria</taxon>
        <taxon>Bacillati</taxon>
        <taxon>Bacillota</taxon>
        <taxon>Clostridia</taxon>
        <taxon>Lachnospirales</taxon>
        <taxon>Lachnospiraceae</taxon>
        <taxon>Butyrivibrio</taxon>
    </lineage>
</organism>
<evidence type="ECO:0000259" key="1">
    <source>
        <dbReference type="Pfam" id="PF10592"/>
    </source>
</evidence>
<evidence type="ECO:0000259" key="2">
    <source>
        <dbReference type="Pfam" id="PF22879"/>
    </source>
</evidence>
<name>A0A1M7T1R2_9FIRM</name>
<dbReference type="EMBL" id="FRDH01000014">
    <property type="protein sequence ID" value="SHN64648.1"/>
    <property type="molecule type" value="Genomic_DNA"/>
</dbReference>
<accession>A0A1M7T1R2</accession>
<proteinExistence type="predicted"/>
<reference evidence="3 4" key="1">
    <citation type="submission" date="2016-12" db="EMBL/GenBank/DDBJ databases">
        <authorList>
            <person name="Song W.-J."/>
            <person name="Kurnit D.M."/>
        </authorList>
    </citation>
    <scope>NUCLEOTIDE SEQUENCE [LARGE SCALE GENOMIC DNA]</scope>
    <source>
        <strain evidence="3 4">DSM 14810</strain>
    </source>
</reference>
<dbReference type="RefSeq" id="WP_072705406.1">
    <property type="nucleotide sequence ID" value="NZ_FRDH01000014.1"/>
</dbReference>
<evidence type="ECO:0000313" key="4">
    <source>
        <dbReference type="Proteomes" id="UP000184097"/>
    </source>
</evidence>
<gene>
    <name evidence="3" type="ORF">SAMN02745247_02831</name>
</gene>